<dbReference type="EMBL" id="VDLU01000002">
    <property type="protein sequence ID" value="TNJ28777.1"/>
    <property type="molecule type" value="Genomic_DNA"/>
</dbReference>
<accession>A0A4Z1T6L1</accession>
<organism evidence="2 3">
    <name type="scientific">Giardia muris</name>
    <dbReference type="NCBI Taxonomy" id="5742"/>
    <lineage>
        <taxon>Eukaryota</taxon>
        <taxon>Metamonada</taxon>
        <taxon>Diplomonadida</taxon>
        <taxon>Hexamitidae</taxon>
        <taxon>Giardiinae</taxon>
        <taxon>Giardia</taxon>
    </lineage>
</organism>
<comment type="caution">
    <text evidence="2">The sequence shown here is derived from an EMBL/GenBank/DDBJ whole genome shotgun (WGS) entry which is preliminary data.</text>
</comment>
<evidence type="ECO:0000313" key="3">
    <source>
        <dbReference type="Proteomes" id="UP000315496"/>
    </source>
</evidence>
<name>A0A4Z1T6L1_GIAMU</name>
<dbReference type="Proteomes" id="UP000315496">
    <property type="component" value="Chromosome 2"/>
</dbReference>
<evidence type="ECO:0000256" key="1">
    <source>
        <dbReference type="SAM" id="Coils"/>
    </source>
</evidence>
<proteinExistence type="predicted"/>
<gene>
    <name evidence="2" type="ORF">GMRT_15632</name>
</gene>
<protein>
    <submittedName>
        <fullName evidence="2">Uncharacterized protein</fullName>
    </submittedName>
</protein>
<keyword evidence="1" id="KW-0175">Coiled coil</keyword>
<dbReference type="VEuPathDB" id="GiardiaDB:GMRT_15632"/>
<feature type="coiled-coil region" evidence="1">
    <location>
        <begin position="293"/>
        <end position="352"/>
    </location>
</feature>
<dbReference type="AlphaFoldDB" id="A0A4Z1T6L1"/>
<reference evidence="2 3" key="1">
    <citation type="submission" date="2019-05" db="EMBL/GenBank/DDBJ databases">
        <title>The compact genome of Giardia muris reveals important steps in the evolution of intestinal protozoan parasites.</title>
        <authorList>
            <person name="Xu F."/>
            <person name="Jimenez-Gonzalez A."/>
            <person name="Einarsson E."/>
            <person name="Astvaldsson A."/>
            <person name="Peirasmaki D."/>
            <person name="Eckmann L."/>
            <person name="Andersson J.O."/>
            <person name="Svard S.G."/>
            <person name="Jerlstrom-Hultqvist J."/>
        </authorList>
    </citation>
    <scope>NUCLEOTIDE SEQUENCE [LARGE SCALE GENOMIC DNA]</scope>
    <source>
        <strain evidence="2 3">Roberts-Thomson</strain>
    </source>
</reference>
<sequence length="443" mass="49181">MAILFIRPSAGLTTAPELAALSVSDDQRQLKVHENGTDEGQVFNFRRVFGPAYPLASIYEEGCQQAVEDVAYGRGSRATVILGEGKSRLNAALFILRHALTTFLTQARKDSPLEVTLACLGDHSTLQQQLLERQVLTGTDSLKSFERSLPGALKAYSQAQAQAHASDISLLSTIHWVGQEDIYRVLVGPPNNVNFLQALHKHVTTQSTLTLRESKLLTPLRDIYPPNTRHADTQRIHVLLCLDFDVVLEKERLRNALKLLSYTESLVWPASHEEHNPIDETAVISAAIHYASVEQALKVQAALRDDLERLRAQLDQTSAALLAEKTRNGLHERELREKAEKLQVALNDALASNFNLQQEVTLLRSEVRRLQTTITHAPPPPHIEETLVATDLQSTRSNGPLPKTHASTPRIPAVDLGPDSLDSFLLEAARINRQLRLRGERIG</sequence>
<keyword evidence="3" id="KW-1185">Reference proteome</keyword>
<evidence type="ECO:0000313" key="2">
    <source>
        <dbReference type="EMBL" id="TNJ28777.1"/>
    </source>
</evidence>